<evidence type="ECO:0000313" key="2">
    <source>
        <dbReference type="Proteomes" id="UP001230908"/>
    </source>
</evidence>
<dbReference type="InterPro" id="IPR029068">
    <property type="entry name" value="Glyas_Bleomycin-R_OHBP_Dase"/>
</dbReference>
<evidence type="ECO:0008006" key="3">
    <source>
        <dbReference type="Google" id="ProtNLM"/>
    </source>
</evidence>
<dbReference type="RefSeq" id="WP_308715683.1">
    <property type="nucleotide sequence ID" value="NZ_JAVHUY010000030.1"/>
</dbReference>
<keyword evidence="2" id="KW-1185">Reference proteome</keyword>
<name>A0ABU0ZQB4_9ACTN</name>
<dbReference type="SUPFAM" id="SSF54593">
    <property type="entry name" value="Glyoxalase/Bleomycin resistance protein/Dihydroxybiphenyl dioxygenase"/>
    <property type="match status" value="1"/>
</dbReference>
<evidence type="ECO:0000313" key="1">
    <source>
        <dbReference type="EMBL" id="MDQ7908420.1"/>
    </source>
</evidence>
<dbReference type="Proteomes" id="UP001230908">
    <property type="component" value="Unassembled WGS sequence"/>
</dbReference>
<proteinExistence type="predicted"/>
<accession>A0ABU0ZQB4</accession>
<reference evidence="1 2" key="1">
    <citation type="submission" date="2023-08" db="EMBL/GenBank/DDBJ databases">
        <title>Phytohabitans sansha sp. nov., isolated from marine sediment.</title>
        <authorList>
            <person name="Zhao Y."/>
            <person name="Yi K."/>
        </authorList>
    </citation>
    <scope>NUCLEOTIDE SEQUENCE [LARGE SCALE GENOMIC DNA]</scope>
    <source>
        <strain evidence="1 2">ZYX-F-186</strain>
    </source>
</reference>
<comment type="caution">
    <text evidence="1">The sequence shown here is derived from an EMBL/GenBank/DDBJ whole genome shotgun (WGS) entry which is preliminary data.</text>
</comment>
<organism evidence="1 2">
    <name type="scientific">Phytohabitans maris</name>
    <dbReference type="NCBI Taxonomy" id="3071409"/>
    <lineage>
        <taxon>Bacteria</taxon>
        <taxon>Bacillati</taxon>
        <taxon>Actinomycetota</taxon>
        <taxon>Actinomycetes</taxon>
        <taxon>Micromonosporales</taxon>
        <taxon>Micromonosporaceae</taxon>
    </lineage>
</organism>
<dbReference type="EMBL" id="JAVHUY010000030">
    <property type="protein sequence ID" value="MDQ7908420.1"/>
    <property type="molecule type" value="Genomic_DNA"/>
</dbReference>
<gene>
    <name evidence="1" type="ORF">RB614_28220</name>
</gene>
<protein>
    <recommendedName>
        <fullName evidence="3">Glyoxalase/fosfomycin resistance/dioxygenase domain-containing protein</fullName>
    </recommendedName>
</protein>
<dbReference type="Gene3D" id="3.10.180.10">
    <property type="entry name" value="2,3-Dihydroxybiphenyl 1,2-Dioxygenase, domain 1"/>
    <property type="match status" value="1"/>
</dbReference>
<sequence>MAIDLYAGIPVDDYPAALAWYEKLFGTPPTFVGGVEIRARRWAGNSVAGGWRRSVISMAA</sequence>